<comment type="caution">
    <text evidence="2">The sequence shown here is derived from an EMBL/GenBank/DDBJ whole genome shotgun (WGS) entry which is preliminary data.</text>
</comment>
<protein>
    <submittedName>
        <fullName evidence="2">Uncharacterized protein</fullName>
    </submittedName>
</protein>
<dbReference type="AlphaFoldDB" id="A0A7V8KR28"/>
<feature type="transmembrane region" description="Helical" evidence="1">
    <location>
        <begin position="29"/>
        <end position="47"/>
    </location>
</feature>
<keyword evidence="1" id="KW-1133">Transmembrane helix</keyword>
<dbReference type="Proteomes" id="UP000029109">
    <property type="component" value="Unassembled WGS sequence"/>
</dbReference>
<feature type="transmembrane region" description="Helical" evidence="1">
    <location>
        <begin position="162"/>
        <end position="180"/>
    </location>
</feature>
<feature type="transmembrane region" description="Helical" evidence="1">
    <location>
        <begin position="7"/>
        <end position="23"/>
    </location>
</feature>
<gene>
    <name evidence="2" type="ORF">BPULL_2086</name>
</gene>
<keyword evidence="1" id="KW-0472">Membrane</keyword>
<evidence type="ECO:0000313" key="2">
    <source>
        <dbReference type="EMBL" id="KFI82690.1"/>
    </source>
</evidence>
<name>A0A7V8KR28_9BIFI</name>
<sequence length="181" mass="20407">MVQTYSIAKVFVICCLALQYGIYTGVISYYYAVALSLILSLSYYLYSRKKSACFVSARFVGYLAIPVLLGVCYSCILFVLYNNSNIDFVKLFSRTLFYTATLLQGISLVLLFGKKAIDVLFEAAVLFYSIIVLEYLFQNGISSLVKYITTTISGTDMSETSILEAHEVTFVFGLFFYLLFL</sequence>
<organism evidence="2 3">
    <name type="scientific">Bifidobacterium pullorum</name>
    <dbReference type="NCBI Taxonomy" id="78448"/>
    <lineage>
        <taxon>Bacteria</taxon>
        <taxon>Bacillati</taxon>
        <taxon>Actinomycetota</taxon>
        <taxon>Actinomycetes</taxon>
        <taxon>Bifidobacteriales</taxon>
        <taxon>Bifidobacteriaceae</taxon>
        <taxon>Bifidobacterium</taxon>
    </lineage>
</organism>
<evidence type="ECO:0000256" key="1">
    <source>
        <dbReference type="SAM" id="Phobius"/>
    </source>
</evidence>
<proteinExistence type="predicted"/>
<keyword evidence="1" id="KW-0812">Transmembrane</keyword>
<feature type="transmembrane region" description="Helical" evidence="1">
    <location>
        <begin position="119"/>
        <end position="137"/>
    </location>
</feature>
<evidence type="ECO:0000313" key="3">
    <source>
        <dbReference type="Proteomes" id="UP000029109"/>
    </source>
</evidence>
<accession>A0A7V8KR28</accession>
<reference evidence="2 3" key="1">
    <citation type="submission" date="2014-03" db="EMBL/GenBank/DDBJ databases">
        <title>Genomics of Bifidobacteria.</title>
        <authorList>
            <person name="Ventura M."/>
            <person name="Milani C."/>
            <person name="Lugli G.A."/>
        </authorList>
    </citation>
    <scope>NUCLEOTIDE SEQUENCE [LARGE SCALE GENOMIC DNA]</scope>
    <source>
        <strain evidence="2 3">LMG 21816</strain>
    </source>
</reference>
<feature type="transmembrane region" description="Helical" evidence="1">
    <location>
        <begin position="92"/>
        <end position="112"/>
    </location>
</feature>
<dbReference type="EMBL" id="JGZJ01000008">
    <property type="protein sequence ID" value="KFI82690.1"/>
    <property type="molecule type" value="Genomic_DNA"/>
</dbReference>
<feature type="transmembrane region" description="Helical" evidence="1">
    <location>
        <begin position="59"/>
        <end position="80"/>
    </location>
</feature>